<proteinExistence type="predicted"/>
<sequence length="284" mass="32276">MGLTSRRVQRLATFAIRPLLAAVVFTLALRYFTSSSSPQPKKPKDTHPHLTKHLIIASTRSSNLTWLYPSLRTTHWTPHIYVTDDPHALTVPKNKGNEAMVYLTYVIDNYHNLPDVMFFHHDHHQAWHQMFSSSYELAHLNLDTILKQGYVSPRCLPGCENVFELPGNVAPMSDLRTASIDVLISTLLNEFLRDENRNRVGLPEKIAAPCCAQFAVSREAVRRRGLETWVGLREWLLETGVEGRQAGRVLEWTWHLWFGMEAVHCPGEAKCLCDVYGVGDCSQS</sequence>
<accession>A0A2J6TVK3</accession>
<dbReference type="AlphaFoldDB" id="A0A2J6TVK3"/>
<evidence type="ECO:0000313" key="3">
    <source>
        <dbReference type="Proteomes" id="UP000235371"/>
    </source>
</evidence>
<dbReference type="GeneID" id="36594314"/>
<dbReference type="EMBL" id="KZ613740">
    <property type="protein sequence ID" value="PMD67035.1"/>
    <property type="molecule type" value="Genomic_DNA"/>
</dbReference>
<keyword evidence="1" id="KW-0472">Membrane</keyword>
<dbReference type="Pfam" id="PF11913">
    <property type="entry name" value="DUF3431"/>
    <property type="match status" value="1"/>
</dbReference>
<dbReference type="InterPro" id="IPR021838">
    <property type="entry name" value="DUF3431"/>
</dbReference>
<dbReference type="Proteomes" id="UP000235371">
    <property type="component" value="Unassembled WGS sequence"/>
</dbReference>
<gene>
    <name evidence="2" type="ORF">K444DRAFT_658191</name>
</gene>
<keyword evidence="3" id="KW-1185">Reference proteome</keyword>
<evidence type="ECO:0000313" key="2">
    <source>
        <dbReference type="EMBL" id="PMD67035.1"/>
    </source>
</evidence>
<dbReference type="OrthoDB" id="426718at2759"/>
<feature type="transmembrane region" description="Helical" evidence="1">
    <location>
        <begin position="12"/>
        <end position="32"/>
    </location>
</feature>
<name>A0A2J6TVK3_9HELO</name>
<reference evidence="2 3" key="1">
    <citation type="submission" date="2016-04" db="EMBL/GenBank/DDBJ databases">
        <title>A degradative enzymes factory behind the ericoid mycorrhizal symbiosis.</title>
        <authorList>
            <consortium name="DOE Joint Genome Institute"/>
            <person name="Martino E."/>
            <person name="Morin E."/>
            <person name="Grelet G."/>
            <person name="Kuo A."/>
            <person name="Kohler A."/>
            <person name="Daghino S."/>
            <person name="Barry K."/>
            <person name="Choi C."/>
            <person name="Cichocki N."/>
            <person name="Clum A."/>
            <person name="Copeland A."/>
            <person name="Hainaut M."/>
            <person name="Haridas S."/>
            <person name="Labutti K."/>
            <person name="Lindquist E."/>
            <person name="Lipzen A."/>
            <person name="Khouja H.-R."/>
            <person name="Murat C."/>
            <person name="Ohm R."/>
            <person name="Olson A."/>
            <person name="Spatafora J."/>
            <person name="Veneault-Fourrey C."/>
            <person name="Henrissat B."/>
            <person name="Grigoriev I."/>
            <person name="Martin F."/>
            <person name="Perotto S."/>
        </authorList>
    </citation>
    <scope>NUCLEOTIDE SEQUENCE [LARGE SCALE GENOMIC DNA]</scope>
    <source>
        <strain evidence="2 3">E</strain>
    </source>
</reference>
<dbReference type="PANTHER" id="PTHR37490">
    <property type="entry name" value="EXPRESSED PROTEIN"/>
    <property type="match status" value="1"/>
</dbReference>
<keyword evidence="1" id="KW-1133">Transmembrane helix</keyword>
<dbReference type="PANTHER" id="PTHR37490:SF3">
    <property type="entry name" value="DUF3431 DOMAIN CONTAINING PROTEIN"/>
    <property type="match status" value="1"/>
</dbReference>
<evidence type="ECO:0000256" key="1">
    <source>
        <dbReference type="SAM" id="Phobius"/>
    </source>
</evidence>
<dbReference type="RefSeq" id="XP_024743939.1">
    <property type="nucleotide sequence ID" value="XM_024886237.1"/>
</dbReference>
<keyword evidence="1" id="KW-0812">Transmembrane</keyword>
<protein>
    <submittedName>
        <fullName evidence="2">Uncharacterized protein</fullName>
    </submittedName>
</protein>
<dbReference type="InParanoid" id="A0A2J6TVK3"/>
<organism evidence="2 3">
    <name type="scientific">Hyaloscypha bicolor E</name>
    <dbReference type="NCBI Taxonomy" id="1095630"/>
    <lineage>
        <taxon>Eukaryota</taxon>
        <taxon>Fungi</taxon>
        <taxon>Dikarya</taxon>
        <taxon>Ascomycota</taxon>
        <taxon>Pezizomycotina</taxon>
        <taxon>Leotiomycetes</taxon>
        <taxon>Helotiales</taxon>
        <taxon>Hyaloscyphaceae</taxon>
        <taxon>Hyaloscypha</taxon>
        <taxon>Hyaloscypha bicolor</taxon>
    </lineage>
</organism>